<feature type="non-terminal residue" evidence="1">
    <location>
        <position position="1"/>
    </location>
</feature>
<dbReference type="OrthoDB" id="3799035at2759"/>
<name>A0A232LRL0_9EURO</name>
<sequence length="288" mass="32629">EPAEFLGLEIERDRPNRYIRVYQTKYTTKILDRFANGITKSAPTPWPRKVEIPSTWKDEAPIMTTENWLQRTGSLNYLSMGTRPDITYTTNKLSEANANPTSTHAIVLERLWRYLRGTATVGIILGGKFDPYDVSLRVYADASFADDLATRASTAGHVVFIGDGPIFWKSKRQTIVTTSTTEAEFINLTPAGLSALWVANLLSEAGHPQKPPVILFTDSQNARLAVLNRNNAARTRHIDIRYKWIIYRVEKGQIHIEQIGTDQMIADGFTKPLERLKHRAFVLQLRMA</sequence>
<comment type="caution">
    <text evidence="1">The sequence shown here is derived from an EMBL/GenBank/DDBJ whole genome shotgun (WGS) entry which is preliminary data.</text>
</comment>
<evidence type="ECO:0008006" key="3">
    <source>
        <dbReference type="Google" id="ProtNLM"/>
    </source>
</evidence>
<dbReference type="PANTHER" id="PTHR11439:SF483">
    <property type="entry name" value="PEPTIDE SYNTHASE GLIP-LIKE, PUTATIVE (AFU_ORTHOLOGUE AFUA_3G12920)-RELATED"/>
    <property type="match status" value="1"/>
</dbReference>
<organism evidence="1 2">
    <name type="scientific">Elaphomyces granulatus</name>
    <dbReference type="NCBI Taxonomy" id="519963"/>
    <lineage>
        <taxon>Eukaryota</taxon>
        <taxon>Fungi</taxon>
        <taxon>Dikarya</taxon>
        <taxon>Ascomycota</taxon>
        <taxon>Pezizomycotina</taxon>
        <taxon>Eurotiomycetes</taxon>
        <taxon>Eurotiomycetidae</taxon>
        <taxon>Eurotiales</taxon>
        <taxon>Elaphomycetaceae</taxon>
        <taxon>Elaphomyces</taxon>
    </lineage>
</organism>
<protein>
    <recommendedName>
        <fullName evidence="3">Reverse transcriptase Ty1/copia-type domain-containing protein</fullName>
    </recommendedName>
</protein>
<dbReference type="EMBL" id="NPHW01005473">
    <property type="protein sequence ID" value="OXV06724.1"/>
    <property type="molecule type" value="Genomic_DNA"/>
</dbReference>
<dbReference type="AlphaFoldDB" id="A0A232LRL0"/>
<proteinExistence type="predicted"/>
<reference evidence="1 2" key="1">
    <citation type="journal article" date="2015" name="Environ. Microbiol.">
        <title>Metagenome sequence of Elaphomyces granulatus from sporocarp tissue reveals Ascomycota ectomycorrhizal fingerprints of genome expansion and a Proteobacteria-rich microbiome.</title>
        <authorList>
            <person name="Quandt C.A."/>
            <person name="Kohler A."/>
            <person name="Hesse C.N."/>
            <person name="Sharpton T.J."/>
            <person name="Martin F."/>
            <person name="Spatafora J.W."/>
        </authorList>
    </citation>
    <scope>NUCLEOTIDE SEQUENCE [LARGE SCALE GENOMIC DNA]</scope>
    <source>
        <strain evidence="1 2">OSC145934</strain>
    </source>
</reference>
<gene>
    <name evidence="1" type="ORF">Egran_05509</name>
</gene>
<dbReference type="PANTHER" id="PTHR11439">
    <property type="entry name" value="GAG-POL-RELATED RETROTRANSPOSON"/>
    <property type="match status" value="1"/>
</dbReference>
<dbReference type="Proteomes" id="UP000243515">
    <property type="component" value="Unassembled WGS sequence"/>
</dbReference>
<evidence type="ECO:0000313" key="1">
    <source>
        <dbReference type="EMBL" id="OXV06724.1"/>
    </source>
</evidence>
<dbReference type="CDD" id="cd09272">
    <property type="entry name" value="RNase_HI_RT_Ty1"/>
    <property type="match status" value="1"/>
</dbReference>
<evidence type="ECO:0000313" key="2">
    <source>
        <dbReference type="Proteomes" id="UP000243515"/>
    </source>
</evidence>
<accession>A0A232LRL0</accession>
<keyword evidence="2" id="KW-1185">Reference proteome</keyword>